<name>A0ABP8LQ92_9BACT</name>
<dbReference type="InterPro" id="IPR032508">
    <property type="entry name" value="FecR_C"/>
</dbReference>
<organism evidence="3 4">
    <name type="scientific">Ravibacter arvi</name>
    <dbReference type="NCBI Taxonomy" id="2051041"/>
    <lineage>
        <taxon>Bacteria</taxon>
        <taxon>Pseudomonadati</taxon>
        <taxon>Bacteroidota</taxon>
        <taxon>Cytophagia</taxon>
        <taxon>Cytophagales</taxon>
        <taxon>Spirosomataceae</taxon>
        <taxon>Ravibacter</taxon>
    </lineage>
</organism>
<evidence type="ECO:0000259" key="1">
    <source>
        <dbReference type="Pfam" id="PF04773"/>
    </source>
</evidence>
<dbReference type="Pfam" id="PF16344">
    <property type="entry name" value="FecR_C"/>
    <property type="match status" value="1"/>
</dbReference>
<dbReference type="PANTHER" id="PTHR30273">
    <property type="entry name" value="PERIPLASMIC SIGNAL SENSOR AND SIGMA FACTOR ACTIVATOR FECR-RELATED"/>
    <property type="match status" value="1"/>
</dbReference>
<dbReference type="Gene3D" id="3.55.50.30">
    <property type="match status" value="1"/>
</dbReference>
<dbReference type="Proteomes" id="UP001501508">
    <property type="component" value="Unassembled WGS sequence"/>
</dbReference>
<evidence type="ECO:0000313" key="4">
    <source>
        <dbReference type="Proteomes" id="UP001501508"/>
    </source>
</evidence>
<dbReference type="Gene3D" id="2.60.120.1440">
    <property type="match status" value="1"/>
</dbReference>
<comment type="caution">
    <text evidence="3">The sequence shown here is derived from an EMBL/GenBank/DDBJ whole genome shotgun (WGS) entry which is preliminary data.</text>
</comment>
<dbReference type="RefSeq" id="WP_345026568.1">
    <property type="nucleotide sequence ID" value="NZ_BAABEY010000002.1"/>
</dbReference>
<dbReference type="InterPro" id="IPR006860">
    <property type="entry name" value="FecR"/>
</dbReference>
<dbReference type="PIRSF" id="PIRSF018266">
    <property type="entry name" value="FecR"/>
    <property type="match status" value="1"/>
</dbReference>
<evidence type="ECO:0000259" key="2">
    <source>
        <dbReference type="Pfam" id="PF16344"/>
    </source>
</evidence>
<feature type="domain" description="FecR protein" evidence="1">
    <location>
        <begin position="123"/>
        <end position="219"/>
    </location>
</feature>
<gene>
    <name evidence="3" type="ORF">GCM10023091_06150</name>
</gene>
<reference evidence="4" key="1">
    <citation type="journal article" date="2019" name="Int. J. Syst. Evol. Microbiol.">
        <title>The Global Catalogue of Microorganisms (GCM) 10K type strain sequencing project: providing services to taxonomists for standard genome sequencing and annotation.</title>
        <authorList>
            <consortium name="The Broad Institute Genomics Platform"/>
            <consortium name="The Broad Institute Genome Sequencing Center for Infectious Disease"/>
            <person name="Wu L."/>
            <person name="Ma J."/>
        </authorList>
    </citation>
    <scope>NUCLEOTIDE SEQUENCE [LARGE SCALE GENOMIC DNA]</scope>
    <source>
        <strain evidence="4">JCM 31920</strain>
    </source>
</reference>
<keyword evidence="4" id="KW-1185">Reference proteome</keyword>
<proteinExistence type="predicted"/>
<evidence type="ECO:0000313" key="3">
    <source>
        <dbReference type="EMBL" id="GAA4433070.1"/>
    </source>
</evidence>
<feature type="domain" description="Protein FecR C-terminal" evidence="2">
    <location>
        <begin position="266"/>
        <end position="333"/>
    </location>
</feature>
<dbReference type="PANTHER" id="PTHR30273:SF2">
    <property type="entry name" value="PROTEIN FECR"/>
    <property type="match status" value="1"/>
</dbReference>
<dbReference type="EMBL" id="BAABEY010000002">
    <property type="protein sequence ID" value="GAA4433070.1"/>
    <property type="molecule type" value="Genomic_DNA"/>
</dbReference>
<dbReference type="InterPro" id="IPR012373">
    <property type="entry name" value="Ferrdict_sens_TM"/>
</dbReference>
<protein>
    <submittedName>
        <fullName evidence="3">FecR family protein</fullName>
    </submittedName>
</protein>
<sequence length="337" mass="38558">MHQIVTRELIFSYFMGNASAIQRQTIAQWAREKSNEEQFYRWLEEFETLHPEYDADLENGVRKYYAFLSEAVKGSVADRVAAERAPDLVPERIRWLRWGAAAGIALLLGLTVFPDGEGWRYKTYRTRVGERKDFILPDGSSVSLRSNSQLKISSWSFGSESRDVYLSGEASFQVTHAPDNKRFVVKTLKHFEVEVLGTEFNVVARETGSRVILRKGRVQINFHMSKTPHALDLKPGDVFMLDSRNKTSLKTTTVPEMREAWQGHLYVFDKTSLTEIMSRLREDHGIEAEFADAGLADHTVSGKFTAENIDELFELIQDILDIQITRHGDRVTISKPH</sequence>
<accession>A0ABP8LQ92</accession>
<dbReference type="Pfam" id="PF04773">
    <property type="entry name" value="FecR"/>
    <property type="match status" value="1"/>
</dbReference>